<keyword evidence="4 6" id="KW-1133">Transmembrane helix</keyword>
<dbReference type="PANTHER" id="PTHR23510">
    <property type="entry name" value="INNER MEMBRANE TRANSPORT PROTEIN YAJR"/>
    <property type="match status" value="1"/>
</dbReference>
<dbReference type="PANTHER" id="PTHR23510:SF3">
    <property type="entry name" value="MAJOR FACILITATOR SUPERFAMILY DOMAIN-CONTAINING PROTEIN 8"/>
    <property type="match status" value="1"/>
</dbReference>
<dbReference type="InterPro" id="IPR020846">
    <property type="entry name" value="MFS_dom"/>
</dbReference>
<feature type="transmembrane region" description="Helical" evidence="6">
    <location>
        <begin position="370"/>
        <end position="391"/>
    </location>
</feature>
<feature type="transmembrane region" description="Helical" evidence="6">
    <location>
        <begin position="202"/>
        <end position="228"/>
    </location>
</feature>
<dbReference type="SUPFAM" id="SSF103473">
    <property type="entry name" value="MFS general substrate transporter"/>
    <property type="match status" value="1"/>
</dbReference>
<accession>A0AAE1FMQ1</accession>
<evidence type="ECO:0000256" key="3">
    <source>
        <dbReference type="ARBA" id="ARBA00022692"/>
    </source>
</evidence>
<evidence type="ECO:0000259" key="7">
    <source>
        <dbReference type="PROSITE" id="PS50850"/>
    </source>
</evidence>
<dbReference type="GO" id="GO:0005765">
    <property type="term" value="C:lysosomal membrane"/>
    <property type="evidence" value="ECO:0007669"/>
    <property type="project" value="TreeGrafter"/>
</dbReference>
<feature type="transmembrane region" description="Helical" evidence="6">
    <location>
        <begin position="166"/>
        <end position="190"/>
    </location>
</feature>
<feature type="transmembrane region" description="Helical" evidence="6">
    <location>
        <begin position="522"/>
        <end position="543"/>
    </location>
</feature>
<comment type="subcellular location">
    <subcellularLocation>
        <location evidence="1">Endomembrane system</location>
        <topology evidence="1">Multi-pass membrane protein</topology>
    </subcellularLocation>
</comment>
<gene>
    <name evidence="8" type="ORF">Pcinc_019205</name>
</gene>
<dbReference type="Gene3D" id="1.20.1250.20">
    <property type="entry name" value="MFS general substrate transporter like domains"/>
    <property type="match status" value="2"/>
</dbReference>
<dbReference type="PROSITE" id="PS50850">
    <property type="entry name" value="MFS"/>
    <property type="match status" value="1"/>
</dbReference>
<keyword evidence="9" id="KW-1185">Reference proteome</keyword>
<dbReference type="InterPro" id="IPR051068">
    <property type="entry name" value="MFS_Domain-Containing_Protein"/>
</dbReference>
<keyword evidence="2" id="KW-0813">Transport</keyword>
<organism evidence="8 9">
    <name type="scientific">Petrolisthes cinctipes</name>
    <name type="common">Flat porcelain crab</name>
    <dbReference type="NCBI Taxonomy" id="88211"/>
    <lineage>
        <taxon>Eukaryota</taxon>
        <taxon>Metazoa</taxon>
        <taxon>Ecdysozoa</taxon>
        <taxon>Arthropoda</taxon>
        <taxon>Crustacea</taxon>
        <taxon>Multicrustacea</taxon>
        <taxon>Malacostraca</taxon>
        <taxon>Eumalacostraca</taxon>
        <taxon>Eucarida</taxon>
        <taxon>Decapoda</taxon>
        <taxon>Pleocyemata</taxon>
        <taxon>Anomura</taxon>
        <taxon>Galatheoidea</taxon>
        <taxon>Porcellanidae</taxon>
        <taxon>Petrolisthes</taxon>
    </lineage>
</organism>
<dbReference type="CDD" id="cd17326">
    <property type="entry name" value="MFS_MFSD8"/>
    <property type="match status" value="1"/>
</dbReference>
<dbReference type="InterPro" id="IPR036259">
    <property type="entry name" value="MFS_trans_sf"/>
</dbReference>
<comment type="caution">
    <text evidence="8">The sequence shown here is derived from an EMBL/GenBank/DDBJ whole genome shotgun (WGS) entry which is preliminary data.</text>
</comment>
<feature type="transmembrane region" description="Helical" evidence="6">
    <location>
        <begin position="105"/>
        <end position="126"/>
    </location>
</feature>
<feature type="domain" description="Major facilitator superfamily (MFS) profile" evidence="7">
    <location>
        <begin position="67"/>
        <end position="547"/>
    </location>
</feature>
<dbReference type="Proteomes" id="UP001286313">
    <property type="component" value="Unassembled WGS sequence"/>
</dbReference>
<feature type="transmembrane region" description="Helical" evidence="6">
    <location>
        <begin position="133"/>
        <end position="154"/>
    </location>
</feature>
<reference evidence="8" key="1">
    <citation type="submission" date="2023-10" db="EMBL/GenBank/DDBJ databases">
        <title>Genome assemblies of two species of porcelain crab, Petrolisthes cinctipes and Petrolisthes manimaculis (Anomura: Porcellanidae).</title>
        <authorList>
            <person name="Angst P."/>
        </authorList>
    </citation>
    <scope>NUCLEOTIDE SEQUENCE</scope>
    <source>
        <strain evidence="8">PB745_01</strain>
        <tissue evidence="8">Gill</tissue>
    </source>
</reference>
<sequence>MGGTLGKGGSWVVDHSMDEIPLSVSIGKSDLRHGSIASVSSSDPPPYDEITTSLYETPKQKRARKRSHLVAYTTMFVMSIGFSIVLSGVWPFLQKLDSTLEKDSLGLIVAANPLGQMVASPLMGLWGNKAGKIRFACLSTVTFFICGNVMYSLLYAFQDAGGRVSYWAMFVSRFIVGVSSANVTLCRSYLAGSTTLKERTSGIAIIAAAQSLGFVVGPGIQAVMTILVPGETYTAGGWIIWDKFTACGWVAAALGLINFVILTPWVFQEFNIAEKERALMQQRRGTDKDIKLPKPDYLPVVGILFSFFVSIFIFVLLETLAEPFVSDQYGWEEDKCMIVVGVSLSVGGLIAFGIFPMSGVLSKKFDERKVMLYPGYIPLMLGTFLLIPFAGKDIPIAVCYNTTTTMEPTTFSTESYDMADYRNQGILPYSDEDGETCTLGCPESQEWCNDVNQLPLPQLAIGYLIVMFGYPLVQSLNMAIFSKMLGPKPQGLWMGVLTAVGSLARVLGPLFVSAVYTMLGTVWTFSILFVGMVLAFIELHLLYRRLVPMNLEEIQGHDGPAGKEKY</sequence>
<dbReference type="InterPro" id="IPR011701">
    <property type="entry name" value="MFS"/>
</dbReference>
<evidence type="ECO:0000313" key="8">
    <source>
        <dbReference type="EMBL" id="KAK3875957.1"/>
    </source>
</evidence>
<dbReference type="EMBL" id="JAWQEG010001890">
    <property type="protein sequence ID" value="KAK3875957.1"/>
    <property type="molecule type" value="Genomic_DNA"/>
</dbReference>
<evidence type="ECO:0000256" key="1">
    <source>
        <dbReference type="ARBA" id="ARBA00004127"/>
    </source>
</evidence>
<name>A0AAE1FMQ1_PETCI</name>
<feature type="transmembrane region" description="Helical" evidence="6">
    <location>
        <begin position="248"/>
        <end position="267"/>
    </location>
</feature>
<feature type="transmembrane region" description="Helical" evidence="6">
    <location>
        <begin position="492"/>
        <end position="516"/>
    </location>
</feature>
<feature type="transmembrane region" description="Helical" evidence="6">
    <location>
        <begin position="337"/>
        <end position="358"/>
    </location>
</feature>
<evidence type="ECO:0000256" key="2">
    <source>
        <dbReference type="ARBA" id="ARBA00022448"/>
    </source>
</evidence>
<keyword evidence="3 6" id="KW-0812">Transmembrane</keyword>
<proteinExistence type="predicted"/>
<feature type="transmembrane region" description="Helical" evidence="6">
    <location>
        <begin position="460"/>
        <end position="480"/>
    </location>
</feature>
<evidence type="ECO:0000256" key="4">
    <source>
        <dbReference type="ARBA" id="ARBA00022989"/>
    </source>
</evidence>
<keyword evidence="5 6" id="KW-0472">Membrane</keyword>
<evidence type="ECO:0000256" key="5">
    <source>
        <dbReference type="ARBA" id="ARBA00023136"/>
    </source>
</evidence>
<dbReference type="Pfam" id="PF07690">
    <property type="entry name" value="MFS_1"/>
    <property type="match status" value="2"/>
</dbReference>
<protein>
    <recommendedName>
        <fullName evidence="7">Major facilitator superfamily (MFS) profile domain-containing protein</fullName>
    </recommendedName>
</protein>
<feature type="transmembrane region" description="Helical" evidence="6">
    <location>
        <begin position="297"/>
        <end position="317"/>
    </location>
</feature>
<evidence type="ECO:0000256" key="6">
    <source>
        <dbReference type="SAM" id="Phobius"/>
    </source>
</evidence>
<dbReference type="GO" id="GO:0012505">
    <property type="term" value="C:endomembrane system"/>
    <property type="evidence" value="ECO:0007669"/>
    <property type="project" value="UniProtKB-SubCell"/>
</dbReference>
<feature type="transmembrane region" description="Helical" evidence="6">
    <location>
        <begin position="69"/>
        <end position="93"/>
    </location>
</feature>
<evidence type="ECO:0000313" key="9">
    <source>
        <dbReference type="Proteomes" id="UP001286313"/>
    </source>
</evidence>
<dbReference type="AlphaFoldDB" id="A0AAE1FMQ1"/>
<dbReference type="GO" id="GO:0022857">
    <property type="term" value="F:transmembrane transporter activity"/>
    <property type="evidence" value="ECO:0007669"/>
    <property type="project" value="InterPro"/>
</dbReference>